<evidence type="ECO:0000256" key="5">
    <source>
        <dbReference type="SAM" id="MobiDB-lite"/>
    </source>
</evidence>
<organism evidence="8 9">
    <name type="scientific">Acropora cervicornis</name>
    <name type="common">Staghorn coral</name>
    <dbReference type="NCBI Taxonomy" id="6130"/>
    <lineage>
        <taxon>Eukaryota</taxon>
        <taxon>Metazoa</taxon>
        <taxon>Cnidaria</taxon>
        <taxon>Anthozoa</taxon>
        <taxon>Hexacorallia</taxon>
        <taxon>Scleractinia</taxon>
        <taxon>Astrocoeniina</taxon>
        <taxon>Acroporidae</taxon>
        <taxon>Acropora</taxon>
    </lineage>
</organism>
<dbReference type="GO" id="GO:0005856">
    <property type="term" value="C:cytoskeleton"/>
    <property type="evidence" value="ECO:0007669"/>
    <property type="project" value="UniProtKB-SubCell"/>
</dbReference>
<dbReference type="InterPro" id="IPR001478">
    <property type="entry name" value="PDZ"/>
</dbReference>
<dbReference type="InterPro" id="IPR055108">
    <property type="entry name" value="Syntrophin_4th"/>
</dbReference>
<evidence type="ECO:0000313" key="8">
    <source>
        <dbReference type="EMBL" id="KAK2548461.1"/>
    </source>
</evidence>
<evidence type="ECO:0000259" key="7">
    <source>
        <dbReference type="PROSITE" id="PS50106"/>
    </source>
</evidence>
<feature type="region of interest" description="Disordered" evidence="5">
    <location>
        <begin position="157"/>
        <end position="219"/>
    </location>
</feature>
<dbReference type="PROSITE" id="PS50106">
    <property type="entry name" value="PDZ"/>
    <property type="match status" value="1"/>
</dbReference>
<keyword evidence="4" id="KW-0206">Cytoskeleton</keyword>
<dbReference type="InterPro" id="IPR015482">
    <property type="entry name" value="Syntrophin"/>
</dbReference>
<evidence type="ECO:0000313" key="9">
    <source>
        <dbReference type="Proteomes" id="UP001249851"/>
    </source>
</evidence>
<evidence type="ECO:0000256" key="4">
    <source>
        <dbReference type="ARBA" id="ARBA00023212"/>
    </source>
</evidence>
<evidence type="ECO:0000256" key="2">
    <source>
        <dbReference type="ARBA" id="ARBA00010798"/>
    </source>
</evidence>
<dbReference type="Gene3D" id="2.30.42.10">
    <property type="match status" value="1"/>
</dbReference>
<sequence>MAENFLKVGCISMQINRSELQKVRVKLSRDALTIQKDGRGSSSPTSLQVNQLENTNGHAAHTEGKKIPPTGERKVKITKRKVGGLGMSIKGGRESNLPIAISRIYKEQAAHETGQLHEGDIILEVNGRDIRRATHDEAVAALKKGGPEVELKVIHNSHGPAIDNSELTGGDASEVSMSSVSKQANGIVRGIEESSSDAELKESSSQKSSELGETDSNSSLHSWTDNIVLPLTFASISRYKTGEDSLRSNAFEVSSMDGGASVVLYSETKAELLSWYSAIKDRVVTLLAQSINLSNSSFPPSEQVVTRDWLRSEASYNVMELVCHICRDDELLDKREFCFCAQSCSGELRYFGVDTEADLTEIVGRVQKSTHQAVVHSRTFPGKWRGQSVKLVVDLKRGLRLYSATDRALLWQYRFSFLRGSSDDGFHKMVLLFSSSPAGPFDRQEVEFTNMQQVLTVMHAFYAAKVAEVDPNFSYDNSY</sequence>
<comment type="subcellular location">
    <subcellularLocation>
        <location evidence="1">Cytoplasm</location>
        <location evidence="1">Cytoskeleton</location>
    </subcellularLocation>
</comment>
<evidence type="ECO:0000256" key="1">
    <source>
        <dbReference type="ARBA" id="ARBA00004245"/>
    </source>
</evidence>
<dbReference type="GO" id="GO:0016010">
    <property type="term" value="C:dystrophin-associated glycoprotein complex"/>
    <property type="evidence" value="ECO:0007669"/>
    <property type="project" value="TreeGrafter"/>
</dbReference>
<dbReference type="InterPro" id="IPR011993">
    <property type="entry name" value="PH-like_dom_sf"/>
</dbReference>
<dbReference type="InterPro" id="IPR001849">
    <property type="entry name" value="PH_domain"/>
</dbReference>
<dbReference type="PROSITE" id="PS50003">
    <property type="entry name" value="PH_DOMAIN"/>
    <property type="match status" value="1"/>
</dbReference>
<dbReference type="PANTHER" id="PTHR10554:SF1">
    <property type="entry name" value="FI16515P1"/>
    <property type="match status" value="1"/>
</dbReference>
<comment type="caution">
    <text evidence="8">The sequence shown here is derived from an EMBL/GenBank/DDBJ whole genome shotgun (WGS) entry which is preliminary data.</text>
</comment>
<reference evidence="8" key="1">
    <citation type="journal article" date="2023" name="G3 (Bethesda)">
        <title>Whole genome assembly and annotation of the endangered Caribbean coral Acropora cervicornis.</title>
        <authorList>
            <person name="Selwyn J.D."/>
            <person name="Vollmer S.V."/>
        </authorList>
    </citation>
    <scope>NUCLEOTIDE SEQUENCE</scope>
    <source>
        <strain evidence="8">K2</strain>
    </source>
</reference>
<feature type="domain" description="PH" evidence="6">
    <location>
        <begin position="229"/>
        <end position="284"/>
    </location>
</feature>
<dbReference type="Proteomes" id="UP001249851">
    <property type="component" value="Unassembled WGS sequence"/>
</dbReference>
<evidence type="ECO:0000256" key="3">
    <source>
        <dbReference type="ARBA" id="ARBA00022490"/>
    </source>
</evidence>
<dbReference type="InterPro" id="IPR036034">
    <property type="entry name" value="PDZ_sf"/>
</dbReference>
<keyword evidence="9" id="KW-1185">Reference proteome</keyword>
<dbReference type="PANTHER" id="PTHR10554">
    <property type="entry name" value="SYNTROPHIN"/>
    <property type="match status" value="1"/>
</dbReference>
<keyword evidence="3" id="KW-0963">Cytoplasm</keyword>
<dbReference type="SMART" id="SM00228">
    <property type="entry name" value="PDZ"/>
    <property type="match status" value="1"/>
</dbReference>
<dbReference type="Pfam" id="PF00595">
    <property type="entry name" value="PDZ"/>
    <property type="match status" value="1"/>
</dbReference>
<dbReference type="CDD" id="cd06801">
    <property type="entry name" value="PDZ_syntrophin-like"/>
    <property type="match status" value="1"/>
</dbReference>
<reference evidence="8" key="2">
    <citation type="journal article" date="2023" name="Science">
        <title>Genomic signatures of disease resistance in endangered staghorn corals.</title>
        <authorList>
            <person name="Vollmer S.V."/>
            <person name="Selwyn J.D."/>
            <person name="Despard B.A."/>
            <person name="Roesel C.L."/>
        </authorList>
    </citation>
    <scope>NUCLEOTIDE SEQUENCE</scope>
    <source>
        <strain evidence="8">K2</strain>
    </source>
</reference>
<dbReference type="AlphaFoldDB" id="A0AAD9USM3"/>
<protein>
    <submittedName>
        <fullName evidence="8">Gamma-1-syntrophin</fullName>
    </submittedName>
</protein>
<dbReference type="SUPFAM" id="SSF50729">
    <property type="entry name" value="PH domain-like"/>
    <property type="match status" value="1"/>
</dbReference>
<dbReference type="Pfam" id="PF23012">
    <property type="entry name" value="Syntrophin_4th"/>
    <property type="match status" value="1"/>
</dbReference>
<feature type="domain" description="PDZ" evidence="7">
    <location>
        <begin position="74"/>
        <end position="157"/>
    </location>
</feature>
<feature type="compositionally biased region" description="Polar residues" evidence="5">
    <location>
        <begin position="175"/>
        <end position="184"/>
    </location>
</feature>
<gene>
    <name evidence="8" type="ORF">P5673_031356</name>
</gene>
<evidence type="ECO:0000259" key="6">
    <source>
        <dbReference type="PROSITE" id="PS50003"/>
    </source>
</evidence>
<name>A0AAD9USM3_ACRCE</name>
<comment type="similarity">
    <text evidence="2">Belongs to the syntrophin family.</text>
</comment>
<dbReference type="GO" id="GO:0005198">
    <property type="term" value="F:structural molecule activity"/>
    <property type="evidence" value="ECO:0007669"/>
    <property type="project" value="InterPro"/>
</dbReference>
<proteinExistence type="inferred from homology"/>
<dbReference type="Gene3D" id="2.30.29.30">
    <property type="entry name" value="Pleckstrin-homology domain (PH domain)/Phosphotyrosine-binding domain (PTB)"/>
    <property type="match status" value="1"/>
</dbReference>
<dbReference type="EMBL" id="JARQWQ010000146">
    <property type="protein sequence ID" value="KAK2548461.1"/>
    <property type="molecule type" value="Genomic_DNA"/>
</dbReference>
<accession>A0AAD9USM3</accession>
<dbReference type="SUPFAM" id="SSF50156">
    <property type="entry name" value="PDZ domain-like"/>
    <property type="match status" value="1"/>
</dbReference>